<dbReference type="GO" id="GO:0016020">
    <property type="term" value="C:membrane"/>
    <property type="evidence" value="ECO:0007669"/>
    <property type="project" value="UniProtKB-SubCell"/>
</dbReference>
<dbReference type="InterPro" id="IPR007905">
    <property type="entry name" value="EBP"/>
</dbReference>
<feature type="transmembrane region" description="Helical" evidence="7">
    <location>
        <begin position="100"/>
        <end position="123"/>
    </location>
</feature>
<evidence type="ECO:0000256" key="3">
    <source>
        <dbReference type="ARBA" id="ARBA00022692"/>
    </source>
</evidence>
<organism evidence="9 10">
    <name type="scientific">Dimorphilus gyrociliatus</name>
    <dbReference type="NCBI Taxonomy" id="2664684"/>
    <lineage>
        <taxon>Eukaryota</taxon>
        <taxon>Metazoa</taxon>
        <taxon>Spiralia</taxon>
        <taxon>Lophotrochozoa</taxon>
        <taxon>Annelida</taxon>
        <taxon>Polychaeta</taxon>
        <taxon>Polychaeta incertae sedis</taxon>
        <taxon>Dinophilidae</taxon>
        <taxon>Dimorphilus</taxon>
    </lineage>
</organism>
<keyword evidence="3 6" id="KW-0812">Transmembrane</keyword>
<reference evidence="9 10" key="1">
    <citation type="submission" date="2020-08" db="EMBL/GenBank/DDBJ databases">
        <authorList>
            <person name="Hejnol A."/>
        </authorList>
    </citation>
    <scope>NUCLEOTIDE SEQUENCE [LARGE SCALE GENOMIC DNA]</scope>
</reference>
<evidence type="ECO:0000256" key="7">
    <source>
        <dbReference type="SAM" id="Phobius"/>
    </source>
</evidence>
<dbReference type="AlphaFoldDB" id="A0A7I8WA93"/>
<dbReference type="InterPro" id="IPR033118">
    <property type="entry name" value="EXPERA"/>
</dbReference>
<dbReference type="GO" id="GO:0047750">
    <property type="term" value="F:cholestenol delta-isomerase activity"/>
    <property type="evidence" value="ECO:0007669"/>
    <property type="project" value="InterPro"/>
</dbReference>
<evidence type="ECO:0000256" key="4">
    <source>
        <dbReference type="ARBA" id="ARBA00022989"/>
    </source>
</evidence>
<dbReference type="PROSITE" id="PS51751">
    <property type="entry name" value="EXPERA"/>
    <property type="match status" value="1"/>
</dbReference>
<evidence type="ECO:0000313" key="9">
    <source>
        <dbReference type="EMBL" id="CAD5125058.1"/>
    </source>
</evidence>
<dbReference type="EMBL" id="CAJFCJ010000024">
    <property type="protein sequence ID" value="CAD5125058.1"/>
    <property type="molecule type" value="Genomic_DNA"/>
</dbReference>
<dbReference type="GO" id="GO:0016125">
    <property type="term" value="P:sterol metabolic process"/>
    <property type="evidence" value="ECO:0007669"/>
    <property type="project" value="InterPro"/>
</dbReference>
<evidence type="ECO:0000256" key="2">
    <source>
        <dbReference type="ARBA" id="ARBA00008337"/>
    </source>
</evidence>
<feature type="transmembrane region" description="Helical" evidence="7">
    <location>
        <begin position="130"/>
        <end position="148"/>
    </location>
</feature>
<dbReference type="Pfam" id="PF05241">
    <property type="entry name" value="EBP"/>
    <property type="match status" value="1"/>
</dbReference>
<name>A0A7I8WA93_9ANNE</name>
<evidence type="ECO:0000313" key="10">
    <source>
        <dbReference type="Proteomes" id="UP000549394"/>
    </source>
</evidence>
<comment type="subcellular location">
    <subcellularLocation>
        <location evidence="1">Membrane</location>
        <topology evidence="1">Multi-pass membrane protein</topology>
    </subcellularLocation>
</comment>
<feature type="transmembrane region" description="Helical" evidence="7">
    <location>
        <begin position="168"/>
        <end position="191"/>
    </location>
</feature>
<accession>A0A7I8WA93</accession>
<evidence type="ECO:0000256" key="5">
    <source>
        <dbReference type="ARBA" id="ARBA00023136"/>
    </source>
</evidence>
<dbReference type="PANTHER" id="PTHR14207">
    <property type="entry name" value="STEROL ISOMERASE"/>
    <property type="match status" value="1"/>
</dbReference>
<keyword evidence="4 6" id="KW-1133">Transmembrane helix</keyword>
<evidence type="ECO:0000256" key="1">
    <source>
        <dbReference type="ARBA" id="ARBA00004141"/>
    </source>
</evidence>
<dbReference type="PANTHER" id="PTHR14207:SF1">
    <property type="entry name" value="EMOPAMIL-BINDING PROTEIN-LIKE"/>
    <property type="match status" value="1"/>
</dbReference>
<comment type="similarity">
    <text evidence="2">Belongs to the EBP family.</text>
</comment>
<comment type="caution">
    <text evidence="9">The sequence shown here is derived from an EMBL/GenBank/DDBJ whole genome shotgun (WGS) entry which is preliminary data.</text>
</comment>
<feature type="transmembrane region" description="Helical" evidence="7">
    <location>
        <begin position="12"/>
        <end position="32"/>
    </location>
</feature>
<keyword evidence="10" id="KW-1185">Reference proteome</keyword>
<sequence length="203" mass="23337">MDDQTEPIINQVSIVSMIATAAMAIGAWFITNKISKTVRKTDKFVIFWLIWDAMIHLSLELSFVILSLTTTVEKSTHWTSLVWKEYGKADARWLILDPCIVSLEIITVFVEGPMCLVLVYAIVKNKHYRHFLQVVLCVGEIYGGWMTFVPDILLGSPNLATNNWLYLWVYMVFYNGIWVVIPALLLLQSYYEMKSAFSKKKGQ</sequence>
<feature type="domain" description="EXPERA" evidence="8">
    <location>
        <begin position="41"/>
        <end position="186"/>
    </location>
</feature>
<dbReference type="OrthoDB" id="58557at2759"/>
<gene>
    <name evidence="9" type="ORF">DGYR_LOCUS12506</name>
</gene>
<evidence type="ECO:0000256" key="6">
    <source>
        <dbReference type="PROSITE-ProRule" id="PRU01087"/>
    </source>
</evidence>
<evidence type="ECO:0000259" key="8">
    <source>
        <dbReference type="PROSITE" id="PS51751"/>
    </source>
</evidence>
<protein>
    <recommendedName>
        <fullName evidence="8">EXPERA domain-containing protein</fullName>
    </recommendedName>
</protein>
<keyword evidence="5 6" id="KW-0472">Membrane</keyword>
<feature type="transmembrane region" description="Helical" evidence="7">
    <location>
        <begin position="44"/>
        <end position="68"/>
    </location>
</feature>
<dbReference type="Proteomes" id="UP000549394">
    <property type="component" value="Unassembled WGS sequence"/>
</dbReference>
<proteinExistence type="inferred from homology"/>
<dbReference type="GO" id="GO:0005783">
    <property type="term" value="C:endoplasmic reticulum"/>
    <property type="evidence" value="ECO:0007669"/>
    <property type="project" value="TreeGrafter"/>
</dbReference>